<reference evidence="1 2" key="1">
    <citation type="submission" date="2020-08" db="EMBL/GenBank/DDBJ databases">
        <title>The genome sequence of Novosphingobium flavum 4Y4.</title>
        <authorList>
            <person name="Liu Y."/>
        </authorList>
    </citation>
    <scope>NUCLEOTIDE SEQUENCE [LARGE SCALE GENOMIC DNA]</scope>
    <source>
        <strain evidence="1 2">4Y4</strain>
    </source>
</reference>
<dbReference type="RefSeq" id="WP_185684991.1">
    <property type="nucleotide sequence ID" value="NZ_JACLAU010000062.1"/>
</dbReference>
<keyword evidence="2" id="KW-1185">Reference proteome</keyword>
<comment type="caution">
    <text evidence="1">The sequence shown here is derived from an EMBL/GenBank/DDBJ whole genome shotgun (WGS) entry which is preliminary data.</text>
</comment>
<protein>
    <submittedName>
        <fullName evidence="1">DUF1993 domain-containing protein</fullName>
    </submittedName>
</protein>
<dbReference type="PANTHER" id="PTHR36922:SF1">
    <property type="entry name" value="DUF1993 DOMAIN-CONTAINING PROTEIN"/>
    <property type="match status" value="1"/>
</dbReference>
<sequence length="177" mass="18954">MTAPLFAATIATFLQQLRALDGLLAKAQQACTEGTITEAAIQAARIVPDMAPFPNQVNWVVVHSIGAIEACRAGDSQPVPTPPATTLDEQRTLLADAIARLSAIDPAEIDELADRPVTFSIPARGILLPFDGAGYLLSFAVPNFFFHLTTAYNLLRGLGLPIGKLDYLGQLRIKDQT</sequence>
<dbReference type="Pfam" id="PF09351">
    <property type="entry name" value="DUF1993"/>
    <property type="match status" value="1"/>
</dbReference>
<proteinExistence type="predicted"/>
<evidence type="ECO:0000313" key="1">
    <source>
        <dbReference type="EMBL" id="MBC2653619.1"/>
    </source>
</evidence>
<dbReference type="EMBL" id="JACLAU010000062">
    <property type="protein sequence ID" value="MBC2653619.1"/>
    <property type="molecule type" value="Genomic_DNA"/>
</dbReference>
<dbReference type="InterPro" id="IPR018531">
    <property type="entry name" value="DUF1993"/>
</dbReference>
<dbReference type="AlphaFoldDB" id="A0A7X1FBD1"/>
<name>A0A7X1FBD1_9SPHN</name>
<dbReference type="SUPFAM" id="SSF109854">
    <property type="entry name" value="DinB/YfiT-like putative metalloenzymes"/>
    <property type="match status" value="1"/>
</dbReference>
<dbReference type="PANTHER" id="PTHR36922">
    <property type="entry name" value="BLL2446 PROTEIN"/>
    <property type="match status" value="1"/>
</dbReference>
<dbReference type="Gene3D" id="1.20.120.450">
    <property type="entry name" value="dinb family like domain"/>
    <property type="match status" value="1"/>
</dbReference>
<accession>A0A7X1FBD1</accession>
<evidence type="ECO:0000313" key="2">
    <source>
        <dbReference type="Proteomes" id="UP000520156"/>
    </source>
</evidence>
<organism evidence="1 2">
    <name type="scientific">Novosphingobium aerophilum</name>
    <dbReference type="NCBI Taxonomy" id="2839843"/>
    <lineage>
        <taxon>Bacteria</taxon>
        <taxon>Pseudomonadati</taxon>
        <taxon>Pseudomonadota</taxon>
        <taxon>Alphaproteobacteria</taxon>
        <taxon>Sphingomonadales</taxon>
        <taxon>Sphingomonadaceae</taxon>
        <taxon>Novosphingobium</taxon>
    </lineage>
</organism>
<dbReference type="InterPro" id="IPR034660">
    <property type="entry name" value="DinB/YfiT-like"/>
</dbReference>
<gene>
    <name evidence="1" type="ORF">H7F49_18215</name>
</gene>
<dbReference type="Proteomes" id="UP000520156">
    <property type="component" value="Unassembled WGS sequence"/>
</dbReference>